<keyword evidence="4 7" id="KW-0227">DNA damage</keyword>
<feature type="compositionally biased region" description="Basic and acidic residues" evidence="8">
    <location>
        <begin position="65"/>
        <end position="78"/>
    </location>
</feature>
<dbReference type="GO" id="GO:0031573">
    <property type="term" value="P:mitotic intra-S DNA damage checkpoint signaling"/>
    <property type="evidence" value="ECO:0007669"/>
    <property type="project" value="Ensembl"/>
</dbReference>
<comment type="subcellular location">
    <subcellularLocation>
        <location evidence="1 7">Nucleus</location>
    </subcellularLocation>
</comment>
<dbReference type="GO" id="GO:0000785">
    <property type="term" value="C:chromatin"/>
    <property type="evidence" value="ECO:0007669"/>
    <property type="project" value="Ensembl"/>
</dbReference>
<feature type="compositionally biased region" description="Acidic residues" evidence="8">
    <location>
        <begin position="309"/>
        <end position="324"/>
    </location>
</feature>
<dbReference type="InterPro" id="IPR012923">
    <property type="entry name" value="Csm3"/>
</dbReference>
<feature type="compositionally biased region" description="Basic and acidic residues" evidence="8">
    <location>
        <begin position="23"/>
        <end position="38"/>
    </location>
</feature>
<feature type="compositionally biased region" description="Basic and acidic residues" evidence="8">
    <location>
        <begin position="351"/>
        <end position="360"/>
    </location>
</feature>
<feature type="region of interest" description="Disordered" evidence="8">
    <location>
        <begin position="290"/>
        <end position="360"/>
    </location>
</feature>
<dbReference type="GO" id="GO:0000076">
    <property type="term" value="P:DNA replication checkpoint signaling"/>
    <property type="evidence" value="ECO:0007669"/>
    <property type="project" value="UniProtKB-UniRule"/>
</dbReference>
<accession>A0A9L0ISQ0</accession>
<dbReference type="GO" id="GO:0031297">
    <property type="term" value="P:replication fork processing"/>
    <property type="evidence" value="ECO:0007669"/>
    <property type="project" value="UniProtKB-UniRule"/>
</dbReference>
<reference evidence="10 11" key="1">
    <citation type="journal article" date="2020" name="Nat. Commun.">
        <title>Donkey genomes provide new insights into domestication and selection for coat color.</title>
        <authorList>
            <person name="Wang"/>
            <person name="C."/>
            <person name="Li"/>
            <person name="H."/>
            <person name="Guo"/>
            <person name="Y."/>
            <person name="Huang"/>
            <person name="J."/>
            <person name="Sun"/>
            <person name="Y."/>
            <person name="Min"/>
            <person name="J."/>
            <person name="Wang"/>
            <person name="J."/>
            <person name="Fang"/>
            <person name="X."/>
            <person name="Zhao"/>
            <person name="Z."/>
            <person name="Wang"/>
            <person name="S."/>
            <person name="Zhang"/>
            <person name="Y."/>
            <person name="Liu"/>
            <person name="Q."/>
            <person name="Jiang"/>
            <person name="Q."/>
            <person name="Wang"/>
            <person name="X."/>
            <person name="Guo"/>
            <person name="Y."/>
            <person name="Yang"/>
            <person name="C."/>
            <person name="Wang"/>
            <person name="Y."/>
            <person name="Tian"/>
            <person name="F."/>
            <person name="Zhuang"/>
            <person name="G."/>
            <person name="Fan"/>
            <person name="Y."/>
            <person name="Gao"/>
            <person name="Q."/>
            <person name="Li"/>
            <person name="Y."/>
            <person name="Ju"/>
            <person name="Z."/>
            <person name="Li"/>
            <person name="J."/>
            <person name="Li"/>
            <person name="R."/>
            <person name="Hou"/>
            <person name="M."/>
            <person name="Yang"/>
            <person name="G."/>
            <person name="Liu"/>
            <person name="G."/>
            <person name="Liu"/>
            <person name="W."/>
            <person name="Guo"/>
            <person name="J."/>
            <person name="Pan"/>
            <person name="S."/>
            <person name="Fan"/>
            <person name="G."/>
            <person name="Zhang"/>
            <person name="W."/>
            <person name="Zhang"/>
            <person name="R."/>
            <person name="Yu"/>
            <person name="J."/>
            <person name="Zhang"/>
            <person name="X."/>
            <person name="Yin"/>
            <person name="Q."/>
            <person name="Ji"/>
            <person name="C."/>
            <person name="Jin"/>
            <person name="Y."/>
            <person name="Yue"/>
            <person name="G."/>
            <person name="Liu"/>
            <person name="M."/>
            <person name="Xu"/>
            <person name="J."/>
            <person name="Liu"/>
            <person name="S."/>
            <person name="Jordana"/>
            <person name="J."/>
            <person name="Noce"/>
            <person name="A."/>
            <person name="Amills"/>
            <person name="M."/>
            <person name="Wu"/>
            <person name="D.D."/>
            <person name="Li"/>
            <person name="S."/>
            <person name="Zhou"/>
            <person name="X. and Zhong"/>
            <person name="J."/>
        </authorList>
    </citation>
    <scope>NUCLEOTIDE SEQUENCE [LARGE SCALE GENOMIC DNA]</scope>
</reference>
<dbReference type="GO" id="GO:0009411">
    <property type="term" value="P:response to UV"/>
    <property type="evidence" value="ECO:0007669"/>
    <property type="project" value="Ensembl"/>
</dbReference>
<dbReference type="GO" id="GO:0008284">
    <property type="term" value="P:positive regulation of cell population proliferation"/>
    <property type="evidence" value="ECO:0007669"/>
    <property type="project" value="Ensembl"/>
</dbReference>
<proteinExistence type="inferred from homology"/>
<evidence type="ECO:0000256" key="6">
    <source>
        <dbReference type="ARBA" id="ARBA00023306"/>
    </source>
</evidence>
<dbReference type="PANTHER" id="PTHR13220:SF11">
    <property type="entry name" value="TIMELESS-INTERACTING PROTEIN"/>
    <property type="match status" value="1"/>
</dbReference>
<evidence type="ECO:0000256" key="3">
    <source>
        <dbReference type="ARBA" id="ARBA00018750"/>
    </source>
</evidence>
<evidence type="ECO:0000259" key="9">
    <source>
        <dbReference type="Pfam" id="PF07962"/>
    </source>
</evidence>
<name>A0A9L0ISQ0_EQUAS</name>
<feature type="compositionally biased region" description="Low complexity" evidence="8">
    <location>
        <begin position="331"/>
        <end position="341"/>
    </location>
</feature>
<organism evidence="10 11">
    <name type="scientific">Equus asinus</name>
    <name type="common">Donkey</name>
    <name type="synonym">Equus africanus asinus</name>
    <dbReference type="NCBI Taxonomy" id="9793"/>
    <lineage>
        <taxon>Eukaryota</taxon>
        <taxon>Metazoa</taxon>
        <taxon>Chordata</taxon>
        <taxon>Craniata</taxon>
        <taxon>Vertebrata</taxon>
        <taxon>Euteleostomi</taxon>
        <taxon>Mammalia</taxon>
        <taxon>Eutheria</taxon>
        <taxon>Laurasiatheria</taxon>
        <taxon>Perissodactyla</taxon>
        <taxon>Equidae</taxon>
        <taxon>Equus</taxon>
    </lineage>
</organism>
<protein>
    <recommendedName>
        <fullName evidence="3 7">TIMELESS-interacting protein</fullName>
    </recommendedName>
</protein>
<comment type="function">
    <text evidence="7">Plays an important role in the control of DNA replication and the maintenance of replication fork stability.</text>
</comment>
<evidence type="ECO:0000313" key="10">
    <source>
        <dbReference type="Ensembl" id="ENSEASP00005040109.1"/>
    </source>
</evidence>
<feature type="domain" description="Chromosome segregation in meiosis protein 3" evidence="9">
    <location>
        <begin position="135"/>
        <end position="215"/>
    </location>
</feature>
<evidence type="ECO:0000256" key="4">
    <source>
        <dbReference type="ARBA" id="ARBA00022763"/>
    </source>
</evidence>
<keyword evidence="11" id="KW-1185">Reference proteome</keyword>
<dbReference type="InterPro" id="IPR040038">
    <property type="entry name" value="TIPIN/Csm3/Swi3"/>
</dbReference>
<dbReference type="GO" id="GO:0031298">
    <property type="term" value="C:replication fork protection complex"/>
    <property type="evidence" value="ECO:0007669"/>
    <property type="project" value="TreeGrafter"/>
</dbReference>
<comment type="similarity">
    <text evidence="2 7">Belongs to the CSM3 family.</text>
</comment>
<evidence type="ECO:0000256" key="8">
    <source>
        <dbReference type="SAM" id="MobiDB-lite"/>
    </source>
</evidence>
<evidence type="ECO:0000256" key="1">
    <source>
        <dbReference type="ARBA" id="ARBA00004123"/>
    </source>
</evidence>
<keyword evidence="5 7" id="KW-0539">Nucleus</keyword>
<dbReference type="Ensembl" id="ENSEAST00005063826.1">
    <property type="protein sequence ID" value="ENSEASP00005040109.1"/>
    <property type="gene ID" value="ENSEASG00005006396.2"/>
</dbReference>
<dbReference type="GO" id="GO:0005737">
    <property type="term" value="C:cytoplasm"/>
    <property type="evidence" value="ECO:0007669"/>
    <property type="project" value="Ensembl"/>
</dbReference>
<dbReference type="PANTHER" id="PTHR13220">
    <property type="entry name" value="TIMELESS INTERACTING-RELATED"/>
    <property type="match status" value="1"/>
</dbReference>
<dbReference type="AlphaFoldDB" id="A0A9L0ISQ0"/>
<feature type="region of interest" description="Disordered" evidence="8">
    <location>
        <begin position="1"/>
        <end position="135"/>
    </location>
</feature>
<dbReference type="GO" id="GO:0044770">
    <property type="term" value="P:cell cycle phase transition"/>
    <property type="evidence" value="ECO:0007669"/>
    <property type="project" value="Ensembl"/>
</dbReference>
<dbReference type="Proteomes" id="UP000694387">
    <property type="component" value="Chromosome 2"/>
</dbReference>
<dbReference type="Pfam" id="PF07962">
    <property type="entry name" value="Swi3"/>
    <property type="match status" value="1"/>
</dbReference>
<sequence>MNEESDEEEESRSLRVKTVSRKTTKDREPPRSAREKPRGGRCAHAPAGRAAAAAARHSRPTGVGHQEEKMLEPQDRGLIDLPDYEHVEDETFPPFPPPASPGREDGEGAEPDEESGRGAPVPVPPKRTLKRNIPKLDAQRLLSERGLPALRHVFDKAKFKGKGHEAEDLKTLIRHMEHWAHRLFPKLQFEDFIDRVEYLGNKKEVQTCLKRIRLDLPILHEDFISNNDEVRENNGHDVTATELDPFLTNSSESEKFAFESSRSLTEEQQQRIERNKQLALERRQAAKLLSNSQSLGNDLLGNTPRAQTDEEVDTGEDQDEEQSDGVDRGLLDSPLSAAAASTVNEEEEPKGEETQLDHTF</sequence>
<evidence type="ECO:0000313" key="11">
    <source>
        <dbReference type="Proteomes" id="UP000694387"/>
    </source>
</evidence>
<evidence type="ECO:0000256" key="2">
    <source>
        <dbReference type="ARBA" id="ARBA00006075"/>
    </source>
</evidence>
<reference evidence="10" key="2">
    <citation type="submission" date="2025-08" db="UniProtKB">
        <authorList>
            <consortium name="Ensembl"/>
        </authorList>
    </citation>
    <scope>IDENTIFICATION</scope>
</reference>
<feature type="region of interest" description="Disordered" evidence="8">
    <location>
        <begin position="251"/>
        <end position="270"/>
    </location>
</feature>
<dbReference type="GO" id="GO:0043111">
    <property type="term" value="P:replication fork arrest"/>
    <property type="evidence" value="ECO:0007669"/>
    <property type="project" value="TreeGrafter"/>
</dbReference>
<dbReference type="GO" id="GO:0003677">
    <property type="term" value="F:DNA binding"/>
    <property type="evidence" value="ECO:0007669"/>
    <property type="project" value="TreeGrafter"/>
</dbReference>
<reference evidence="10" key="3">
    <citation type="submission" date="2025-09" db="UniProtKB">
        <authorList>
            <consortium name="Ensembl"/>
        </authorList>
    </citation>
    <scope>IDENTIFICATION</scope>
</reference>
<keyword evidence="6 7" id="KW-0131">Cell cycle</keyword>
<gene>
    <name evidence="10" type="primary">TIPIN</name>
</gene>
<evidence type="ECO:0000256" key="5">
    <source>
        <dbReference type="ARBA" id="ARBA00023242"/>
    </source>
</evidence>
<feature type="compositionally biased region" description="Acidic residues" evidence="8">
    <location>
        <begin position="1"/>
        <end position="10"/>
    </location>
</feature>
<dbReference type="GeneTree" id="ENSGT00390000005764"/>
<feature type="compositionally biased region" description="Low complexity" evidence="8">
    <location>
        <begin position="40"/>
        <end position="55"/>
    </location>
</feature>
<evidence type="ECO:0000256" key="7">
    <source>
        <dbReference type="RuleBase" id="RU366049"/>
    </source>
</evidence>